<dbReference type="KEGG" id="eac:EAL2_808p05850"/>
<organism evidence="1 2">
    <name type="scientific">Peptoclostridium acidaminophilum DSM 3953</name>
    <dbReference type="NCBI Taxonomy" id="1286171"/>
    <lineage>
        <taxon>Bacteria</taxon>
        <taxon>Bacillati</taxon>
        <taxon>Bacillota</taxon>
        <taxon>Clostridia</taxon>
        <taxon>Peptostreptococcales</taxon>
        <taxon>Peptoclostridiaceae</taxon>
        <taxon>Peptoclostridium</taxon>
    </lineage>
</organism>
<evidence type="ECO:0000313" key="2">
    <source>
        <dbReference type="Proteomes" id="UP000019591"/>
    </source>
</evidence>
<sequence>MIHMPKEKEESIYQYINRMATEHPGLPYVFQDAHFAGIRDVLHVLRND</sequence>
<dbReference type="EMBL" id="CP007453">
    <property type="protein sequence ID" value="AHM58088.1"/>
    <property type="molecule type" value="Genomic_DNA"/>
</dbReference>
<gene>
    <name evidence="1" type="ORF">EAL2_808p05850</name>
</gene>
<geneLocation type="plasmid" evidence="1 2">
    <name>EAL2_808p</name>
</geneLocation>
<keyword evidence="2" id="KW-1185">Reference proteome</keyword>
<proteinExistence type="predicted"/>
<dbReference type="AlphaFoldDB" id="W8TK05"/>
<dbReference type="Proteomes" id="UP000019591">
    <property type="component" value="Plasmid EAL2_808p"/>
</dbReference>
<accession>W8TK05</accession>
<name>W8TK05_PEPAC</name>
<evidence type="ECO:0000313" key="1">
    <source>
        <dbReference type="EMBL" id="AHM58088.1"/>
    </source>
</evidence>
<keyword evidence="1" id="KW-0614">Plasmid</keyword>
<reference evidence="1 2" key="1">
    <citation type="journal article" date="2014" name="Genome Announc.">
        <title>Complete Genome Sequence of Amino Acid-Utilizing Eubacterium acidaminophilum al-2 (DSM 3953).</title>
        <authorList>
            <person name="Poehlein A."/>
            <person name="Andreesen J.R."/>
            <person name="Daniel R."/>
        </authorList>
    </citation>
    <scope>NUCLEOTIDE SEQUENCE [LARGE SCALE GENOMIC DNA]</scope>
    <source>
        <strain evidence="1 2">DSM 3953</strain>
        <plasmid evidence="2">Plasmid EAL2_808p</plasmid>
    </source>
</reference>
<dbReference type="HOGENOM" id="CLU_3152906_0_0_9"/>
<protein>
    <submittedName>
        <fullName evidence="1">Uncharacterized protein</fullName>
    </submittedName>
</protein>
<dbReference type="PATRIC" id="fig|1286171.3.peg.2769"/>